<name>A0A0H5Q2Z1_9ZZZZ</name>
<dbReference type="PANTHER" id="PTHR13696">
    <property type="entry name" value="P-LOOP CONTAINING NUCLEOSIDE TRIPHOSPHATE HYDROLASE"/>
    <property type="match status" value="1"/>
</dbReference>
<dbReference type="InterPro" id="IPR050678">
    <property type="entry name" value="DNA_Partitioning_ATPase"/>
</dbReference>
<geneLocation type="plasmid" evidence="2">
    <name>pRGFK1025</name>
</geneLocation>
<feature type="domain" description="AAA" evidence="1">
    <location>
        <begin position="3"/>
        <end position="173"/>
    </location>
</feature>
<dbReference type="InterPro" id="IPR027417">
    <property type="entry name" value="P-loop_NTPase"/>
</dbReference>
<organism evidence="2">
    <name type="scientific">uncultured prokaryote</name>
    <dbReference type="NCBI Taxonomy" id="198431"/>
    <lineage>
        <taxon>unclassified sequences</taxon>
        <taxon>environmental samples</taxon>
    </lineage>
</organism>
<reference evidence="2" key="2">
    <citation type="submission" date="2015-07" db="EMBL/GenBank/DDBJ databases">
        <title>Plasmids, circular viruses and viroids from rat gut.</title>
        <authorList>
            <person name="Jorgensen T.J."/>
            <person name="Hansen M.A."/>
            <person name="Xu Z."/>
            <person name="Tabak M.A."/>
            <person name="Sorensen S.J."/>
            <person name="Hansen L.H."/>
        </authorList>
    </citation>
    <scope>NUCLEOTIDE SEQUENCE</scope>
    <source>
        <plasmid evidence="2">pRGFK1025</plasmid>
    </source>
</reference>
<dbReference type="AlphaFoldDB" id="A0A0H5Q2Z1"/>
<accession>A0A0H5Q2Z1</accession>
<sequence length="251" mass="26640">MSKVYTITNQKGGAGKTTTALAVAAGLSLKGYSVLSIDLDAQSNMTYTAGAKADGATALGVLTGEIRAGDAIQKTESGGIIPASKALAGADAFITDTGKEYRLKEALEPIRGEYDYIIIDTPPALGILTINALTACDSVIIPAQADIYSLQGIEQLAETMKPVKKYTNPDLTIEGILLTRYSPRSVLSREVAELAQQIAGKLGTKLFRATIREAVAVKEAQISQQSLYSYAPKAKVTEDYSRFIAELLGEE</sequence>
<reference evidence="2" key="1">
    <citation type="submission" date="2015-06" db="EMBL/GenBank/DDBJ databases">
        <authorList>
            <person name="Joergensen T."/>
        </authorList>
    </citation>
    <scope>NUCLEOTIDE SEQUENCE</scope>
    <source>
        <plasmid evidence="2">pRGFK1025</plasmid>
    </source>
</reference>
<dbReference type="Gene3D" id="3.40.50.300">
    <property type="entry name" value="P-loop containing nucleotide triphosphate hydrolases"/>
    <property type="match status" value="1"/>
</dbReference>
<evidence type="ECO:0000259" key="1">
    <source>
        <dbReference type="Pfam" id="PF13614"/>
    </source>
</evidence>
<dbReference type="PIRSF" id="PIRSF009320">
    <property type="entry name" value="Nuc_binding_HP_1000"/>
    <property type="match status" value="1"/>
</dbReference>
<protein>
    <recommendedName>
        <fullName evidence="1">AAA domain-containing protein</fullName>
    </recommendedName>
</protein>
<keyword evidence="2" id="KW-0614">Plasmid</keyword>
<dbReference type="FunFam" id="3.40.50.300:FF:000285">
    <property type="entry name" value="Sporulation initiation inhibitor Soj"/>
    <property type="match status" value="1"/>
</dbReference>
<dbReference type="Pfam" id="PF13614">
    <property type="entry name" value="AAA_31"/>
    <property type="match status" value="1"/>
</dbReference>
<dbReference type="CDD" id="cd02042">
    <property type="entry name" value="ParAB_family"/>
    <property type="match status" value="1"/>
</dbReference>
<dbReference type="EMBL" id="LN853609">
    <property type="protein sequence ID" value="CRY96258.1"/>
    <property type="molecule type" value="Genomic_DNA"/>
</dbReference>
<evidence type="ECO:0000313" key="2">
    <source>
        <dbReference type="EMBL" id="CRY96258.1"/>
    </source>
</evidence>
<dbReference type="PANTHER" id="PTHR13696:SF99">
    <property type="entry name" value="COBYRINIC ACID AC-DIAMIDE SYNTHASE"/>
    <property type="match status" value="1"/>
</dbReference>
<dbReference type="InterPro" id="IPR025669">
    <property type="entry name" value="AAA_dom"/>
</dbReference>
<proteinExistence type="predicted"/>
<dbReference type="SUPFAM" id="SSF52540">
    <property type="entry name" value="P-loop containing nucleoside triphosphate hydrolases"/>
    <property type="match status" value="1"/>
</dbReference>